<dbReference type="GO" id="GO:0042742">
    <property type="term" value="P:defense response to bacterium"/>
    <property type="evidence" value="ECO:0007669"/>
    <property type="project" value="UniProtKB-KW"/>
</dbReference>
<comment type="caution">
    <text evidence="4">The sequence shown here is derived from an EMBL/GenBank/DDBJ whole genome shotgun (WGS) entry which is preliminary data.</text>
</comment>
<dbReference type="InterPro" id="IPR036365">
    <property type="entry name" value="PGBD-like_sf"/>
</dbReference>
<dbReference type="InterPro" id="IPR002477">
    <property type="entry name" value="Peptidoglycan-bd-like"/>
</dbReference>
<protein>
    <recommendedName>
        <fullName evidence="3">Peptidoglycan binding-like domain-containing protein</fullName>
    </recommendedName>
</protein>
<dbReference type="Gene3D" id="1.10.530.40">
    <property type="match status" value="1"/>
</dbReference>
<keyword evidence="1" id="KW-0929">Antimicrobial</keyword>
<dbReference type="Proteomes" id="UP000335415">
    <property type="component" value="Unassembled WGS sequence"/>
</dbReference>
<keyword evidence="5" id="KW-1185">Reference proteome</keyword>
<sequence>MNITASVGFRGRNSYSDVVTIQNLLKKQGFSSLAVDGRCGPMTVSAIRRYQATFMRNPDGLVDVRGKTWLQLNQNSSAAPVSPAASVSYNHPTSGPLIVRMGQVTFNAEGNDIPGNRNFSRWIHWPGNAESGVTLGRGYDLGNRSADRVYHDLTRAGVPDDQAVMIAQGAGLKGEGARQFVQQNRDTIGIISHEQQIRLFEWIYPDYVQRAMSNYDQWTASYADRTKWQDLKPVIKDILVDFVYQGFTRGEAPMKAGMHNDVDALIYYIEHSATMQRYEAGRQRARYLKNHR</sequence>
<keyword evidence="2" id="KW-0081">Bacteriolytic enzyme</keyword>
<dbReference type="SUPFAM" id="SSF47090">
    <property type="entry name" value="PGBD-like"/>
    <property type="match status" value="1"/>
</dbReference>
<proteinExistence type="predicted"/>
<dbReference type="GO" id="GO:0031640">
    <property type="term" value="P:killing of cells of another organism"/>
    <property type="evidence" value="ECO:0007669"/>
    <property type="project" value="UniProtKB-KW"/>
</dbReference>
<feature type="domain" description="Peptidoglycan binding-like" evidence="3">
    <location>
        <begin position="15"/>
        <end position="63"/>
    </location>
</feature>
<name>A0A5J5G0S8_9GAMM</name>
<reference evidence="4 5" key="1">
    <citation type="submission" date="2019-09" db="EMBL/GenBank/DDBJ databases">
        <authorList>
            <person name="Li Y."/>
        </authorList>
    </citation>
    <scope>NUCLEOTIDE SEQUENCE [LARGE SCALE GENOMIC DNA]</scope>
    <source>
        <strain evidence="4 5">L3-3HA</strain>
    </source>
</reference>
<dbReference type="EMBL" id="VYKJ01000005">
    <property type="protein sequence ID" value="KAA8999934.1"/>
    <property type="molecule type" value="Genomic_DNA"/>
</dbReference>
<dbReference type="RefSeq" id="WP_150435135.1">
    <property type="nucleotide sequence ID" value="NZ_VYKJ01000005.1"/>
</dbReference>
<dbReference type="InterPro" id="IPR023347">
    <property type="entry name" value="Lysozyme_dom_sf"/>
</dbReference>
<dbReference type="Gene3D" id="1.10.101.10">
    <property type="entry name" value="PGBD-like superfamily/PGBD"/>
    <property type="match status" value="1"/>
</dbReference>
<accession>A0A5J5G0S8</accession>
<evidence type="ECO:0000313" key="4">
    <source>
        <dbReference type="EMBL" id="KAA8999934.1"/>
    </source>
</evidence>
<dbReference type="Pfam" id="PF01471">
    <property type="entry name" value="PG_binding_1"/>
    <property type="match status" value="1"/>
</dbReference>
<dbReference type="OrthoDB" id="932638at2"/>
<evidence type="ECO:0000259" key="3">
    <source>
        <dbReference type="Pfam" id="PF01471"/>
    </source>
</evidence>
<dbReference type="InterPro" id="IPR036366">
    <property type="entry name" value="PGBDSf"/>
</dbReference>
<organism evidence="4 5">
    <name type="scientific">Affinibrenneria salicis</name>
    <dbReference type="NCBI Taxonomy" id="2590031"/>
    <lineage>
        <taxon>Bacteria</taxon>
        <taxon>Pseudomonadati</taxon>
        <taxon>Pseudomonadota</taxon>
        <taxon>Gammaproteobacteria</taxon>
        <taxon>Enterobacterales</taxon>
        <taxon>Pectobacteriaceae</taxon>
        <taxon>Affinibrenneria</taxon>
    </lineage>
</organism>
<gene>
    <name evidence="4" type="ORF">FJU30_11635</name>
</gene>
<dbReference type="CDD" id="cd16903">
    <property type="entry name" value="pesticin_lyz-like"/>
    <property type="match status" value="1"/>
</dbReference>
<evidence type="ECO:0000256" key="1">
    <source>
        <dbReference type="ARBA" id="ARBA00022529"/>
    </source>
</evidence>
<dbReference type="AlphaFoldDB" id="A0A5J5G0S8"/>
<evidence type="ECO:0000256" key="2">
    <source>
        <dbReference type="ARBA" id="ARBA00022638"/>
    </source>
</evidence>
<dbReference type="GO" id="GO:0003796">
    <property type="term" value="F:lysozyme activity"/>
    <property type="evidence" value="ECO:0007669"/>
    <property type="project" value="InterPro"/>
</dbReference>
<evidence type="ECO:0000313" key="5">
    <source>
        <dbReference type="Proteomes" id="UP000335415"/>
    </source>
</evidence>